<dbReference type="EMBL" id="BDSP01000238">
    <property type="protein sequence ID" value="GAX26106.1"/>
    <property type="molecule type" value="Genomic_DNA"/>
</dbReference>
<name>W8VSF8_FISSO</name>
<organism evidence="2">
    <name type="scientific">Fistulifera solaris</name>
    <name type="common">Oleaginous diatom</name>
    <dbReference type="NCBI Taxonomy" id="1519565"/>
    <lineage>
        <taxon>Eukaryota</taxon>
        <taxon>Sar</taxon>
        <taxon>Stramenopiles</taxon>
        <taxon>Ochrophyta</taxon>
        <taxon>Bacillariophyta</taxon>
        <taxon>Bacillariophyceae</taxon>
        <taxon>Bacillariophycidae</taxon>
        <taxon>Naviculales</taxon>
        <taxon>Naviculaceae</taxon>
        <taxon>Fistulifera</taxon>
    </lineage>
</organism>
<dbReference type="Proteomes" id="UP000198406">
    <property type="component" value="Unassembled WGS sequence"/>
</dbReference>
<keyword evidence="1" id="KW-0732">Signal</keyword>
<dbReference type="EMBL" id="AB854057">
    <property type="protein sequence ID" value="BAO56886.1"/>
    <property type="molecule type" value="Genomic_DNA"/>
</dbReference>
<feature type="chain" id="PRO_5015102477" evidence="1">
    <location>
        <begin position="20"/>
        <end position="375"/>
    </location>
</feature>
<proteinExistence type="predicted"/>
<evidence type="ECO:0000256" key="1">
    <source>
        <dbReference type="SAM" id="SignalP"/>
    </source>
</evidence>
<dbReference type="PROSITE" id="PS50231">
    <property type="entry name" value="RICIN_B_LECTIN"/>
    <property type="match status" value="1"/>
</dbReference>
<dbReference type="OrthoDB" id="46933at2759"/>
<feature type="signal peptide" evidence="1">
    <location>
        <begin position="1"/>
        <end position="19"/>
    </location>
</feature>
<keyword evidence="4" id="KW-1185">Reference proteome</keyword>
<sequence>MRLLLKAFVAMPLLALALASEKETPVQKVRRHLQVAARIVNKTRNFGRCEGDCSTNADCQTGLVCFQRNAGDSVPGCTLSSSLRNSRADFCIARPGGPVATPVRAPLRAPTPVATPVRAPTPVAAPVRAPVQVPTGGTRATYVGNNNVSNLGACQGDCDSDADCAPGLRCHQRNRGQGAPGCSFTQSMLDSDYDFCVASGGSPTPPVPPPVRAPVSSPVRPTPSGSSFLLKMHWEPHYFWQDEPFERRWCLECTGSCRPGKEISITECEGSPDRWEFVSHGPNEVQIKVANLNICIEEFPGNDLELAECDSNNQNQRFVAFGGSFNDLKFEVSPKLRQGWCMTQRHHPRANESVNLEPCVSARRDGSNTSYWNKY</sequence>
<reference evidence="3 4" key="1">
    <citation type="journal article" date="2015" name="Plant Cell">
        <title>Oil accumulation by the oleaginous diatom Fistulifera solaris as revealed by the genome and transcriptome.</title>
        <authorList>
            <person name="Tanaka T."/>
            <person name="Maeda Y."/>
            <person name="Veluchamy A."/>
            <person name="Tanaka M."/>
            <person name="Abida H."/>
            <person name="Marechal E."/>
            <person name="Bowler C."/>
            <person name="Muto M."/>
            <person name="Sunaga Y."/>
            <person name="Tanaka M."/>
            <person name="Yoshino T."/>
            <person name="Taniguchi T."/>
            <person name="Fukuda Y."/>
            <person name="Nemoto M."/>
            <person name="Matsumoto M."/>
            <person name="Wong P.S."/>
            <person name="Aburatani S."/>
            <person name="Fujibuchi W."/>
        </authorList>
    </citation>
    <scope>NUCLEOTIDE SEQUENCE [LARGE SCALE GENOMIC DNA]</scope>
    <source>
        <strain evidence="3 4">JPCC DA0580</strain>
    </source>
</reference>
<evidence type="ECO:0000313" key="2">
    <source>
        <dbReference type="EMBL" id="BAO56886.1"/>
    </source>
</evidence>
<accession>W8VSF8</accession>
<protein>
    <submittedName>
        <fullName evidence="2">Frustulin-like protein</fullName>
    </submittedName>
</protein>
<dbReference type="InParanoid" id="W8VSF8"/>
<dbReference type="AlphaFoldDB" id="W8VSF8"/>
<dbReference type="SUPFAM" id="SSF50370">
    <property type="entry name" value="Ricin B-like lectins"/>
    <property type="match status" value="1"/>
</dbReference>
<evidence type="ECO:0000313" key="3">
    <source>
        <dbReference type="EMBL" id="GAX26106.1"/>
    </source>
</evidence>
<reference evidence="2" key="2">
    <citation type="journal article" date="2016" name="Mar. Genomics">
        <title>Identification of a frustule-associated protein of the marine pennate diatom Fistulifera sp. strain JPCC DA0580.</title>
        <authorList>
            <person name="Nemoto M."/>
            <person name="Maeda Y."/>
            <person name="Muto M."/>
            <person name="Tanaka M."/>
            <person name="Yoshino T."/>
            <person name="Mayama S."/>
            <person name="Tanaka T."/>
        </authorList>
    </citation>
    <scope>NUCLEOTIDE SEQUENCE</scope>
    <source>
        <strain evidence="2">JPCC DA0580</strain>
    </source>
</reference>
<reference evidence="3" key="3">
    <citation type="submission" date="2017-06" db="EMBL/GenBank/DDBJ databases">
        <authorList>
            <person name="Kim H.J."/>
            <person name="Triplett B.A."/>
        </authorList>
    </citation>
    <scope>NUCLEOTIDE SEQUENCE</scope>
    <source>
        <strain evidence="3">JPCC DA0580</strain>
    </source>
</reference>
<evidence type="ECO:0000313" key="4">
    <source>
        <dbReference type="Proteomes" id="UP000198406"/>
    </source>
</evidence>
<gene>
    <name evidence="3" type="ORF">FisN_24Hh021</name>
</gene>
<dbReference type="InterPro" id="IPR035992">
    <property type="entry name" value="Ricin_B-like_lectins"/>
</dbReference>